<evidence type="ECO:0000256" key="1">
    <source>
        <dbReference type="SAM" id="MobiDB-lite"/>
    </source>
</evidence>
<dbReference type="NCBIfam" id="NF037970">
    <property type="entry name" value="vanZ_1"/>
    <property type="match status" value="1"/>
</dbReference>
<dbReference type="SUPFAM" id="SSF49785">
    <property type="entry name" value="Galactose-binding domain-like"/>
    <property type="match status" value="1"/>
</dbReference>
<name>A0A3B0Y0P7_9ZZZZ</name>
<evidence type="ECO:0000259" key="3">
    <source>
        <dbReference type="Pfam" id="PF04892"/>
    </source>
</evidence>
<feature type="transmembrane region" description="Helical" evidence="2">
    <location>
        <begin position="32"/>
        <end position="49"/>
    </location>
</feature>
<evidence type="ECO:0000256" key="2">
    <source>
        <dbReference type="SAM" id="Phobius"/>
    </source>
</evidence>
<feature type="compositionally biased region" description="Basic and acidic residues" evidence="1">
    <location>
        <begin position="179"/>
        <end position="191"/>
    </location>
</feature>
<feature type="transmembrane region" description="Helical" evidence="2">
    <location>
        <begin position="199"/>
        <end position="221"/>
    </location>
</feature>
<feature type="domain" description="VanZ-like" evidence="3">
    <location>
        <begin position="59"/>
        <end position="139"/>
    </location>
</feature>
<feature type="transmembrane region" description="Helical" evidence="2">
    <location>
        <begin position="123"/>
        <end position="141"/>
    </location>
</feature>
<dbReference type="EMBL" id="UOFI01000018">
    <property type="protein sequence ID" value="VAW61976.1"/>
    <property type="molecule type" value="Genomic_DNA"/>
</dbReference>
<feature type="region of interest" description="Disordered" evidence="1">
    <location>
        <begin position="157"/>
        <end position="193"/>
    </location>
</feature>
<feature type="compositionally biased region" description="Gly residues" evidence="1">
    <location>
        <begin position="157"/>
        <end position="170"/>
    </location>
</feature>
<feature type="transmembrane region" description="Helical" evidence="2">
    <location>
        <begin position="61"/>
        <end position="79"/>
    </location>
</feature>
<evidence type="ECO:0000313" key="4">
    <source>
        <dbReference type="EMBL" id="VAW61976.1"/>
    </source>
</evidence>
<proteinExistence type="predicted"/>
<accession>A0A3B0Y0P7</accession>
<dbReference type="AlphaFoldDB" id="A0A3B0Y0P7"/>
<reference evidence="4" key="1">
    <citation type="submission" date="2018-06" db="EMBL/GenBank/DDBJ databases">
        <authorList>
            <person name="Zhirakovskaya E."/>
        </authorList>
    </citation>
    <scope>NUCLEOTIDE SEQUENCE</scope>
</reference>
<dbReference type="InterPro" id="IPR006976">
    <property type="entry name" value="VanZ-like"/>
</dbReference>
<organism evidence="4">
    <name type="scientific">hydrothermal vent metagenome</name>
    <dbReference type="NCBI Taxonomy" id="652676"/>
    <lineage>
        <taxon>unclassified sequences</taxon>
        <taxon>metagenomes</taxon>
        <taxon>ecological metagenomes</taxon>
    </lineage>
</organism>
<sequence length="387" mass="43297">MVHIKCPGLARYFEGSSVNQVSGVKVKQNFKMGLVISGILLMSVMLFAPNPLESYERLNQAFWNTGHLFLFAFLSGLILMQPPLRRCSWQVKLVFCLLLSVLLGGAIELAQYAVGRYMEFNDLLLDILGGLLGFLVVFFYVPQKTVLSVSEEACSAEGGGDGKAVGGGGANKNSANKDSVGKDSVDKERAGKGKAGGRALGAILILLVLVLAFYPVFMIVLDDYRMQRDFPVLAALESVNELPRWEGENVNRLELASTRLKKGRYSLLVEFSVRAYSSITLQSFPADWRGYRWLNISAYNNQADELPVELKVFDQRHTETGYRYADRFNRDLMLQPGWNDIAIDLSDIQNAPQGRKIDLQKMTVISLFVYRQSEPKVIYLDDIHLSK</sequence>
<protein>
    <recommendedName>
        <fullName evidence="3">VanZ-like domain-containing protein</fullName>
    </recommendedName>
</protein>
<dbReference type="Gene3D" id="2.60.120.260">
    <property type="entry name" value="Galactose-binding domain-like"/>
    <property type="match status" value="1"/>
</dbReference>
<keyword evidence="2" id="KW-1133">Transmembrane helix</keyword>
<dbReference type="Pfam" id="PF04892">
    <property type="entry name" value="VanZ"/>
    <property type="match status" value="1"/>
</dbReference>
<keyword evidence="2" id="KW-0812">Transmembrane</keyword>
<dbReference type="InterPro" id="IPR008979">
    <property type="entry name" value="Galactose-bd-like_sf"/>
</dbReference>
<keyword evidence="2" id="KW-0472">Membrane</keyword>
<gene>
    <name evidence="4" type="ORF">MNBD_GAMMA09-894</name>
</gene>
<feature type="transmembrane region" description="Helical" evidence="2">
    <location>
        <begin position="91"/>
        <end position="111"/>
    </location>
</feature>